<reference evidence="2 3" key="1">
    <citation type="journal article" date="2012" name="J. Bacteriol.">
        <title>De Novo Genome Project of Cupriavidus basilensis OR16.</title>
        <authorList>
            <person name="Cserhati M."/>
            <person name="Kriszt B."/>
            <person name="Szoboszlay S."/>
            <person name="Toth A."/>
            <person name="Szabo I."/>
            <person name="Tancsics A."/>
            <person name="Nagy I."/>
            <person name="Horvath B."/>
            <person name="Nagy I."/>
            <person name="Kukolya J."/>
        </authorList>
    </citation>
    <scope>NUCLEOTIDE SEQUENCE [LARGE SCALE GENOMIC DNA]</scope>
    <source>
        <strain evidence="2 3">OR16</strain>
    </source>
</reference>
<evidence type="ECO:0000313" key="3">
    <source>
        <dbReference type="Proteomes" id="UP000005808"/>
    </source>
</evidence>
<feature type="region of interest" description="Disordered" evidence="1">
    <location>
        <begin position="1"/>
        <end position="60"/>
    </location>
</feature>
<comment type="caution">
    <text evidence="2">The sequence shown here is derived from an EMBL/GenBank/DDBJ whole genome shotgun (WGS) entry which is preliminary data.</text>
</comment>
<proteinExistence type="predicted"/>
<evidence type="ECO:0000256" key="1">
    <source>
        <dbReference type="SAM" id="MobiDB-lite"/>
    </source>
</evidence>
<accession>H1SF99</accession>
<dbReference type="RefSeq" id="WP_006162924.1">
    <property type="nucleotide sequence ID" value="NZ_AHJE01000108.1"/>
</dbReference>
<dbReference type="AlphaFoldDB" id="H1SF99"/>
<dbReference type="EMBL" id="AHJE01000108">
    <property type="protein sequence ID" value="EHP38763.1"/>
    <property type="molecule type" value="Genomic_DNA"/>
</dbReference>
<organism evidence="2 3">
    <name type="scientific">Cupriavidus basilensis OR16</name>
    <dbReference type="NCBI Taxonomy" id="1127483"/>
    <lineage>
        <taxon>Bacteria</taxon>
        <taxon>Pseudomonadati</taxon>
        <taxon>Pseudomonadota</taxon>
        <taxon>Betaproteobacteria</taxon>
        <taxon>Burkholderiales</taxon>
        <taxon>Burkholderiaceae</taxon>
        <taxon>Cupriavidus</taxon>
    </lineage>
</organism>
<dbReference type="Proteomes" id="UP000005808">
    <property type="component" value="Unassembled WGS sequence"/>
</dbReference>
<protein>
    <submittedName>
        <fullName evidence="2">Uncharacterized protein</fullName>
    </submittedName>
</protein>
<evidence type="ECO:0000313" key="2">
    <source>
        <dbReference type="EMBL" id="EHP38763.1"/>
    </source>
</evidence>
<name>H1SF99_9BURK</name>
<sequence>MAESLIAAQRTKRNRSQSGERQQAGAEDGEGGEGFDEDEAAVAYANRGKGSLTDTRSCSH</sequence>
<gene>
    <name evidence="2" type="ORF">OR16_35070</name>
</gene>
<feature type="compositionally biased region" description="Acidic residues" evidence="1">
    <location>
        <begin position="27"/>
        <end position="40"/>
    </location>
</feature>